<proteinExistence type="predicted"/>
<organism evidence="1 2">
    <name type="scientific">Scophthalmus maximus</name>
    <name type="common">Turbot</name>
    <name type="synonym">Psetta maxima</name>
    <dbReference type="NCBI Taxonomy" id="52904"/>
    <lineage>
        <taxon>Eukaryota</taxon>
        <taxon>Metazoa</taxon>
        <taxon>Chordata</taxon>
        <taxon>Craniata</taxon>
        <taxon>Vertebrata</taxon>
        <taxon>Euteleostomi</taxon>
        <taxon>Actinopterygii</taxon>
        <taxon>Neopterygii</taxon>
        <taxon>Teleostei</taxon>
        <taxon>Neoteleostei</taxon>
        <taxon>Acanthomorphata</taxon>
        <taxon>Carangaria</taxon>
        <taxon>Pleuronectiformes</taxon>
        <taxon>Pleuronectoidei</taxon>
        <taxon>Scophthalmidae</taxon>
        <taxon>Scophthalmus</taxon>
    </lineage>
</organism>
<dbReference type="Proteomes" id="UP000246464">
    <property type="component" value="Chromosome 5"/>
</dbReference>
<name>A0A2U9BC03_SCOMX</name>
<gene>
    <name evidence="1" type="ORF">SMAX5B_012309</name>
</gene>
<reference evidence="1 2" key="1">
    <citation type="submission" date="2017-12" db="EMBL/GenBank/DDBJ databases">
        <title>Integrating genomic resources of turbot (Scophthalmus maximus) in depth evaluation of genetic and physical mapping variation across individuals.</title>
        <authorList>
            <person name="Martinez P."/>
        </authorList>
    </citation>
    <scope>NUCLEOTIDE SEQUENCE [LARGE SCALE GENOMIC DNA]</scope>
</reference>
<protein>
    <submittedName>
        <fullName evidence="1">Uncharacterized protein</fullName>
    </submittedName>
</protein>
<accession>A0A2U9BC03</accession>
<keyword evidence="2" id="KW-1185">Reference proteome</keyword>
<sequence length="65" mass="7345">MKGLPAKFEAGLQADRQGMRAPVFNKTRRCKFHTSATGRLCWEGNAKVTHWPDSRTLAVFIFLHG</sequence>
<dbReference type="AlphaFoldDB" id="A0A2U9BC03"/>
<dbReference type="EMBL" id="CP026247">
    <property type="protein sequence ID" value="AWP01491.1"/>
    <property type="molecule type" value="Genomic_DNA"/>
</dbReference>
<evidence type="ECO:0000313" key="1">
    <source>
        <dbReference type="EMBL" id="AWP01491.1"/>
    </source>
</evidence>
<evidence type="ECO:0000313" key="2">
    <source>
        <dbReference type="Proteomes" id="UP000246464"/>
    </source>
</evidence>